<dbReference type="Proteomes" id="UP001302222">
    <property type="component" value="Unassembled WGS sequence"/>
</dbReference>
<evidence type="ECO:0000313" key="3">
    <source>
        <dbReference type="Proteomes" id="UP001302222"/>
    </source>
</evidence>
<comment type="caution">
    <text evidence="2">The sequence shown here is derived from an EMBL/GenBank/DDBJ whole genome shotgun (WGS) entry which is preliminary data.</text>
</comment>
<dbReference type="Gene3D" id="3.30.300.130">
    <property type="entry name" value="Fe-S cluster assembly (FSCA)"/>
    <property type="match status" value="1"/>
</dbReference>
<dbReference type="RefSeq" id="WP_323689019.1">
    <property type="nucleotide sequence ID" value="NZ_JAYGIM010000016.1"/>
</dbReference>
<dbReference type="PANTHER" id="PTHR42831">
    <property type="entry name" value="FE-S PROTEIN MATURATION AUXILIARY FACTOR YITW"/>
    <property type="match status" value="1"/>
</dbReference>
<name>A0ABU5SPL5_9BACT</name>
<gene>
    <name evidence="2" type="ORF">VB798_20025</name>
</gene>
<dbReference type="Pfam" id="PF01883">
    <property type="entry name" value="FeS_assembly_P"/>
    <property type="match status" value="1"/>
</dbReference>
<dbReference type="InterPro" id="IPR034904">
    <property type="entry name" value="FSCA_dom_sf"/>
</dbReference>
<dbReference type="InterPro" id="IPR052339">
    <property type="entry name" value="Fe-S_Maturation_MIP18"/>
</dbReference>
<reference evidence="2 3" key="1">
    <citation type="submission" date="2023-12" db="EMBL/GenBank/DDBJ databases">
        <title>Novel species of the genus Arcicella isolated from rivers.</title>
        <authorList>
            <person name="Lu H."/>
        </authorList>
    </citation>
    <scope>NUCLEOTIDE SEQUENCE [LARGE SCALE GENOMIC DNA]</scope>
    <source>
        <strain evidence="2 3">DC25W</strain>
    </source>
</reference>
<protein>
    <submittedName>
        <fullName evidence="2">SUF system Fe-S cluster assembly protein</fullName>
    </submittedName>
</protein>
<evidence type="ECO:0000313" key="2">
    <source>
        <dbReference type="EMBL" id="MEA5428889.1"/>
    </source>
</evidence>
<organism evidence="2 3">
    <name type="scientific">Arcicella lustrica</name>
    <dbReference type="NCBI Taxonomy" id="2984196"/>
    <lineage>
        <taxon>Bacteria</taxon>
        <taxon>Pseudomonadati</taxon>
        <taxon>Bacteroidota</taxon>
        <taxon>Cytophagia</taxon>
        <taxon>Cytophagales</taxon>
        <taxon>Flectobacillaceae</taxon>
        <taxon>Arcicella</taxon>
    </lineage>
</organism>
<dbReference type="NCBIfam" id="TIGR02945">
    <property type="entry name" value="SUF_assoc"/>
    <property type="match status" value="1"/>
</dbReference>
<evidence type="ECO:0000259" key="1">
    <source>
        <dbReference type="Pfam" id="PF01883"/>
    </source>
</evidence>
<dbReference type="EMBL" id="JAYGIM010000016">
    <property type="protein sequence ID" value="MEA5428889.1"/>
    <property type="molecule type" value="Genomic_DNA"/>
</dbReference>
<feature type="domain" description="MIP18 family-like" evidence="1">
    <location>
        <begin position="7"/>
        <end position="79"/>
    </location>
</feature>
<dbReference type="SUPFAM" id="SSF117916">
    <property type="entry name" value="Fe-S cluster assembly (FSCA) domain-like"/>
    <property type="match status" value="1"/>
</dbReference>
<dbReference type="InterPro" id="IPR014291">
    <property type="entry name" value="SUF_FeS_clus_asmbl-assoc"/>
</dbReference>
<dbReference type="PANTHER" id="PTHR42831:SF1">
    <property type="entry name" value="FE-S PROTEIN MATURATION AUXILIARY FACTOR YITW"/>
    <property type="match status" value="1"/>
</dbReference>
<dbReference type="InterPro" id="IPR002744">
    <property type="entry name" value="MIP18-like"/>
</dbReference>
<proteinExistence type="predicted"/>
<sequence>MSEVELKEEVIKALKGVYDPEIPVDVYELGLIYDIKIFPVNNVYVLMTLTSPSCPSAEAIPVEVEQKIREIEGVSEVSVELTFDPPYSQDMMSEAAKLELGFM</sequence>
<accession>A0ABU5SPL5</accession>
<keyword evidence="3" id="KW-1185">Reference proteome</keyword>